<keyword evidence="4 12" id="KW-0548">Nucleotidyltransferase</keyword>
<feature type="zinc finger region" description="CHC2-type" evidence="12 14">
    <location>
        <begin position="34"/>
        <end position="58"/>
    </location>
</feature>
<dbReference type="InterPro" id="IPR006295">
    <property type="entry name" value="DNA_primase_DnaG"/>
</dbReference>
<dbReference type="InterPro" id="IPR006171">
    <property type="entry name" value="TOPRIM_dom"/>
</dbReference>
<evidence type="ECO:0000256" key="5">
    <source>
        <dbReference type="ARBA" id="ARBA00022705"/>
    </source>
</evidence>
<dbReference type="GO" id="GO:0006269">
    <property type="term" value="P:DNA replication, synthesis of primer"/>
    <property type="evidence" value="ECO:0007669"/>
    <property type="project" value="UniProtKB-UniRule"/>
</dbReference>
<dbReference type="Gene3D" id="3.40.1360.10">
    <property type="match status" value="1"/>
</dbReference>
<dbReference type="InterPro" id="IPR037068">
    <property type="entry name" value="DNA_primase_core_N_sf"/>
</dbReference>
<dbReference type="PROSITE" id="PS50880">
    <property type="entry name" value="TOPRIM"/>
    <property type="match status" value="1"/>
</dbReference>
<keyword evidence="9" id="KW-0460">Magnesium</keyword>
<dbReference type="SUPFAM" id="SSF56731">
    <property type="entry name" value="DNA primase core"/>
    <property type="match status" value="1"/>
</dbReference>
<evidence type="ECO:0000256" key="15">
    <source>
        <dbReference type="SAM" id="Coils"/>
    </source>
</evidence>
<evidence type="ECO:0000256" key="12">
    <source>
        <dbReference type="HAMAP-Rule" id="MF_00974"/>
    </source>
</evidence>
<evidence type="ECO:0000256" key="7">
    <source>
        <dbReference type="ARBA" id="ARBA00022771"/>
    </source>
</evidence>
<dbReference type="GO" id="GO:1990077">
    <property type="term" value="C:primosome complex"/>
    <property type="evidence" value="ECO:0007669"/>
    <property type="project" value="UniProtKB-KW"/>
</dbReference>
<evidence type="ECO:0000256" key="10">
    <source>
        <dbReference type="ARBA" id="ARBA00023125"/>
    </source>
</evidence>
<gene>
    <name evidence="12" type="primary">dnaG</name>
    <name evidence="17" type="ORF">A2975_00855</name>
</gene>
<feature type="domain" description="Toprim" evidence="16">
    <location>
        <begin position="253"/>
        <end position="334"/>
    </location>
</feature>
<keyword evidence="7 12" id="KW-0863">Zinc-finger</keyword>
<evidence type="ECO:0000256" key="14">
    <source>
        <dbReference type="PIRSR" id="PIRSR002811-1"/>
    </source>
</evidence>
<comment type="similarity">
    <text evidence="12 13">Belongs to the DnaG primase family.</text>
</comment>
<keyword evidence="2 12" id="KW-0639">Primosome</keyword>
<comment type="catalytic activity">
    <reaction evidence="12">
        <text>ssDNA + n NTP = ssDNA/pppN(pN)n-1 hybrid + (n-1) diphosphate.</text>
        <dbReference type="EC" id="2.7.7.101"/>
    </reaction>
</comment>
<dbReference type="SUPFAM" id="SSF57783">
    <property type="entry name" value="Zinc beta-ribbon"/>
    <property type="match status" value="1"/>
</dbReference>
<dbReference type="PANTHER" id="PTHR30313">
    <property type="entry name" value="DNA PRIMASE"/>
    <property type="match status" value="1"/>
</dbReference>
<dbReference type="InterPro" id="IPR013264">
    <property type="entry name" value="DNAG_N"/>
</dbReference>
<evidence type="ECO:0000256" key="11">
    <source>
        <dbReference type="ARBA" id="ARBA00023163"/>
    </source>
</evidence>
<dbReference type="HAMAP" id="MF_00974">
    <property type="entry name" value="DNA_primase_DnaG"/>
    <property type="match status" value="1"/>
</dbReference>
<reference evidence="17 18" key="1">
    <citation type="journal article" date="2016" name="Nat. Commun.">
        <title>Thousands of microbial genomes shed light on interconnected biogeochemical processes in an aquifer system.</title>
        <authorList>
            <person name="Anantharaman K."/>
            <person name="Brown C.T."/>
            <person name="Hug L.A."/>
            <person name="Sharon I."/>
            <person name="Castelle C.J."/>
            <person name="Probst A.J."/>
            <person name="Thomas B.C."/>
            <person name="Singh A."/>
            <person name="Wilkins M.J."/>
            <person name="Karaoz U."/>
            <person name="Brodie E.L."/>
            <person name="Williams K.H."/>
            <person name="Hubbard S.S."/>
            <person name="Banfield J.F."/>
        </authorList>
    </citation>
    <scope>NUCLEOTIDE SEQUENCE [LARGE SCALE GENOMIC DNA]</scope>
</reference>
<dbReference type="SMART" id="SM00493">
    <property type="entry name" value="TOPRIM"/>
    <property type="match status" value="1"/>
</dbReference>
<evidence type="ECO:0000256" key="2">
    <source>
        <dbReference type="ARBA" id="ARBA00022515"/>
    </source>
</evidence>
<evidence type="ECO:0000256" key="13">
    <source>
        <dbReference type="PIRNR" id="PIRNR002811"/>
    </source>
</evidence>
<dbReference type="Pfam" id="PF13155">
    <property type="entry name" value="Toprim_2"/>
    <property type="match status" value="1"/>
</dbReference>
<dbReference type="EC" id="2.7.7.101" evidence="12"/>
<accession>A0A1F8BZY6</accession>
<feature type="coiled-coil region" evidence="15">
    <location>
        <begin position="517"/>
        <end position="560"/>
    </location>
</feature>
<comment type="domain">
    <text evidence="12">Contains an N-terminal zinc-binding domain, a central core domain that contains the primase activity, and a C-terminal DnaB-binding domain.</text>
</comment>
<keyword evidence="8 12" id="KW-0862">Zinc</keyword>
<evidence type="ECO:0000313" key="18">
    <source>
        <dbReference type="Proteomes" id="UP000178429"/>
    </source>
</evidence>
<evidence type="ECO:0000256" key="9">
    <source>
        <dbReference type="ARBA" id="ARBA00022842"/>
    </source>
</evidence>
<evidence type="ECO:0000256" key="6">
    <source>
        <dbReference type="ARBA" id="ARBA00022723"/>
    </source>
</evidence>
<dbReference type="CDD" id="cd03364">
    <property type="entry name" value="TOPRIM_DnaG_primases"/>
    <property type="match status" value="1"/>
</dbReference>
<dbReference type="AlphaFoldDB" id="A0A1F8BZY6"/>
<dbReference type="Pfam" id="PF10410">
    <property type="entry name" value="DnaB_bind"/>
    <property type="match status" value="1"/>
</dbReference>
<evidence type="ECO:0000256" key="4">
    <source>
        <dbReference type="ARBA" id="ARBA00022695"/>
    </source>
</evidence>
<dbReference type="EMBL" id="MGHL01000010">
    <property type="protein sequence ID" value="OGM69646.1"/>
    <property type="molecule type" value="Genomic_DNA"/>
</dbReference>
<dbReference type="GO" id="GO:0005737">
    <property type="term" value="C:cytoplasm"/>
    <property type="evidence" value="ECO:0007669"/>
    <property type="project" value="TreeGrafter"/>
</dbReference>
<dbReference type="Pfam" id="PF01807">
    <property type="entry name" value="Zn_ribbon_DnaG"/>
    <property type="match status" value="1"/>
</dbReference>
<evidence type="ECO:0000259" key="16">
    <source>
        <dbReference type="PROSITE" id="PS50880"/>
    </source>
</evidence>
<keyword evidence="6 12" id="KW-0479">Metal-binding</keyword>
<dbReference type="Pfam" id="PF08275">
    <property type="entry name" value="DNAG_N"/>
    <property type="match status" value="1"/>
</dbReference>
<dbReference type="FunFam" id="3.90.580.10:FF:000001">
    <property type="entry name" value="DNA primase"/>
    <property type="match status" value="1"/>
</dbReference>
<dbReference type="GO" id="GO:0008270">
    <property type="term" value="F:zinc ion binding"/>
    <property type="evidence" value="ECO:0007669"/>
    <property type="project" value="UniProtKB-UniRule"/>
</dbReference>
<dbReference type="InterPro" id="IPR019475">
    <property type="entry name" value="DNA_primase_DnaB-bd"/>
</dbReference>
<dbReference type="GO" id="GO:0003899">
    <property type="term" value="F:DNA-directed RNA polymerase activity"/>
    <property type="evidence" value="ECO:0007669"/>
    <property type="project" value="UniProtKB-UniRule"/>
</dbReference>
<keyword evidence="3 12" id="KW-0808">Transferase</keyword>
<keyword evidence="5 12" id="KW-0235">DNA replication</keyword>
<sequence>MDDVEKVKQKTDIVSIIGEHVALKKAGRNFRGLCPFHSEKTPSFMVSPELQIFKCFGCGESGDVISFLEKHEGMEFYETLKFLADRGGVKLTPRSPQLRSEKDSLYEANLLAAKFYHWVLTNHTSGKKALEYLKKERKLSGEAIETFMLGFAPQNRKALSKFLVEDKKLKVEDLIKAGLVGRGGDGFYDRFAGRIIFPLFDHRGNAVALAGRIMPGAREDIAKYINSPQTLVYDKSSVLYGLNVTRRDIKRAKMAIVVEGELDLISPWLRGIKNVVAIKGSALTSGQAKILARMTEAVIFALDSDFAGQEAARRGIEVAEREGLEVRICVLTDYKDPDDAARANPEGLKTTLKAAVPAWDWIISSVLAAHDTRSGEGKSRVSREIVPILAGISDKIVQSHYVGEVAGKLGVDSEAVASQVEKYSSSKKITPPVGGEKVENTQKGRRQLLEERLLGLAVYLDPKKILTKETKAYLATPVVQRIVEKLAEFLKKTEFDIKKFADSLPAELKAGFGEIVLSEEEDDQDKITRELEIVKRELIELVLREKRDEVKRQITRLEREGSGKELNQVVREFDEISRKITDLAV</sequence>
<dbReference type="GO" id="GO:0000428">
    <property type="term" value="C:DNA-directed RNA polymerase complex"/>
    <property type="evidence" value="ECO:0007669"/>
    <property type="project" value="UniProtKB-KW"/>
</dbReference>
<dbReference type="InterPro" id="IPR036977">
    <property type="entry name" value="DNA_primase_Znf_CHC2"/>
</dbReference>
<dbReference type="InterPro" id="IPR034151">
    <property type="entry name" value="TOPRIM_DnaG_bac"/>
</dbReference>
<comment type="cofactor">
    <cofactor evidence="12 13 14">
        <name>Zn(2+)</name>
        <dbReference type="ChEBI" id="CHEBI:29105"/>
    </cofactor>
    <text evidence="12 13 14">Binds 1 zinc ion per monomer.</text>
</comment>
<dbReference type="SMART" id="SM00400">
    <property type="entry name" value="ZnF_CHCC"/>
    <property type="match status" value="1"/>
</dbReference>
<dbReference type="STRING" id="1802525.A2975_00855"/>
<dbReference type="Proteomes" id="UP000178429">
    <property type="component" value="Unassembled WGS sequence"/>
</dbReference>
<keyword evidence="15" id="KW-0175">Coiled coil</keyword>
<evidence type="ECO:0000313" key="17">
    <source>
        <dbReference type="EMBL" id="OGM69646.1"/>
    </source>
</evidence>
<keyword evidence="11 12" id="KW-0804">Transcription</keyword>
<evidence type="ECO:0000256" key="3">
    <source>
        <dbReference type="ARBA" id="ARBA00022679"/>
    </source>
</evidence>
<dbReference type="InterPro" id="IPR002694">
    <property type="entry name" value="Znf_CHC2"/>
</dbReference>
<dbReference type="PANTHER" id="PTHR30313:SF2">
    <property type="entry name" value="DNA PRIMASE"/>
    <property type="match status" value="1"/>
</dbReference>
<protein>
    <recommendedName>
        <fullName evidence="12 13">DNA primase</fullName>
        <ecNumber evidence="12">2.7.7.101</ecNumber>
    </recommendedName>
</protein>
<name>A0A1F8BZY6_9BACT</name>
<comment type="subunit">
    <text evidence="12">Monomer. Interacts with DnaB.</text>
</comment>
<dbReference type="PIRSF" id="PIRSF002811">
    <property type="entry name" value="DnaG"/>
    <property type="match status" value="1"/>
</dbReference>
<keyword evidence="1 12" id="KW-0240">DNA-directed RNA polymerase</keyword>
<evidence type="ECO:0000256" key="8">
    <source>
        <dbReference type="ARBA" id="ARBA00022833"/>
    </source>
</evidence>
<proteinExistence type="inferred from homology"/>
<evidence type="ECO:0000256" key="1">
    <source>
        <dbReference type="ARBA" id="ARBA00022478"/>
    </source>
</evidence>
<comment type="caution">
    <text evidence="17">The sequence shown here is derived from an EMBL/GenBank/DDBJ whole genome shotgun (WGS) entry which is preliminary data.</text>
</comment>
<organism evidence="17 18">
    <name type="scientific">Candidatus Woesebacteria bacterium RIFCSPLOWO2_01_FULL_44_14</name>
    <dbReference type="NCBI Taxonomy" id="1802525"/>
    <lineage>
        <taxon>Bacteria</taxon>
        <taxon>Candidatus Woeseibacteriota</taxon>
    </lineage>
</organism>
<dbReference type="Gene3D" id="3.90.580.10">
    <property type="entry name" value="Zinc finger, CHC2-type domain"/>
    <property type="match status" value="1"/>
</dbReference>
<comment type="function">
    <text evidence="12 13">RNA polymerase that catalyzes the synthesis of short RNA molecules used as primers for DNA polymerase during DNA replication.</text>
</comment>
<dbReference type="InterPro" id="IPR050219">
    <property type="entry name" value="DnaG_primase"/>
</dbReference>
<dbReference type="Gene3D" id="3.90.980.10">
    <property type="entry name" value="DNA primase, catalytic core, N-terminal domain"/>
    <property type="match status" value="1"/>
</dbReference>
<dbReference type="NCBIfam" id="TIGR01391">
    <property type="entry name" value="dnaG"/>
    <property type="match status" value="1"/>
</dbReference>
<keyword evidence="10 12" id="KW-0238">DNA-binding</keyword>
<dbReference type="GO" id="GO:0003677">
    <property type="term" value="F:DNA binding"/>
    <property type="evidence" value="ECO:0007669"/>
    <property type="project" value="UniProtKB-KW"/>
</dbReference>
<dbReference type="InterPro" id="IPR030846">
    <property type="entry name" value="DnaG_bac"/>
</dbReference>